<name>A0A9P6R3T8_9FUNG</name>
<feature type="compositionally biased region" description="Low complexity" evidence="1">
    <location>
        <begin position="123"/>
        <end position="145"/>
    </location>
</feature>
<evidence type="ECO:0000313" key="3">
    <source>
        <dbReference type="Proteomes" id="UP000738325"/>
    </source>
</evidence>
<dbReference type="Proteomes" id="UP000738325">
    <property type="component" value="Unassembled WGS sequence"/>
</dbReference>
<keyword evidence="3" id="KW-1185">Reference proteome</keyword>
<comment type="caution">
    <text evidence="2">The sequence shown here is derived from an EMBL/GenBank/DDBJ whole genome shotgun (WGS) entry which is preliminary data.</text>
</comment>
<sequence length="775" mass="81995">MSRSTSFPSHAQLVLIRLDAQLRKQALATFGPQGVLDLAVLGAILGNNIREIGRYKVTCDGRLVQGRYTIYELVHFGALAVTCRQRESTPTTTCTTTTTTTTTKRIGNVFATGQQPQLQQRRSSTTSEHSTTDFSSNNSNSSSSSGGVVPLIYPTTLSNLFPAMVFKALRRSSVRPLKFQHDDSNENHQGSCTTPPSTTARSSFESMMDTTVHAPRTSSESTTTPPVDPMLITEESVLSSLVQQRLYRVKDLPLPQELCFLGAVSLPLTPVLRAMHVAWTMDFLNNRVTSPRRKRRQLQSSSSSSSTVDNLPTGGLEFRPEVYAHKMRVARLARAQQQQQQQKSVARAGGSGAHTPSSTAILEENEDEDAETENGVKPTTTTTTTLSAPSAAAIATNKSIRQDRRLVQHVLTLENRVPRAMRQWAAAARSCFADELIQEDRQVQEWIERQHIQVVLGGSAGSHVIYPRLGAAFAASCSTATVAGAVVDATACSSASTSSTLSVPIPSGGAAGVRGTSGGHGVIVGTGLKHRRPTLSPISTTLANSIAFGHNHHSSLGNGGPLVGAGSISPRHLQPHRCTPPSPLSTVMSFSTQDVSADVPMLTPTPALLSPRPQLRSPSQQQPLLSGTQASFLEGFRLEMTPRVAPLPPTAATTSAAATAAAATAAAAAAVAEVAAVAATAASVLPATTTTTTTTTSTSTAAATTATAATAMGIAPIRRTVSDSNAVMTRPPSAHVSDRLSASQQMLSMHLWLSLLVSPLSPEQMAQDRFGFMDS</sequence>
<accession>A0A9P6R3T8</accession>
<evidence type="ECO:0000313" key="2">
    <source>
        <dbReference type="EMBL" id="KAG0309408.1"/>
    </source>
</evidence>
<dbReference type="OrthoDB" id="2443559at2759"/>
<feature type="compositionally biased region" description="Polar residues" evidence="1">
    <location>
        <begin position="111"/>
        <end position="122"/>
    </location>
</feature>
<feature type="region of interest" description="Disordered" evidence="1">
    <location>
        <begin position="179"/>
        <end position="228"/>
    </location>
</feature>
<feature type="region of interest" description="Disordered" evidence="1">
    <location>
        <begin position="105"/>
        <end position="147"/>
    </location>
</feature>
<feature type="compositionally biased region" description="Polar residues" evidence="1">
    <location>
        <begin position="187"/>
        <end position="209"/>
    </location>
</feature>
<dbReference type="EMBL" id="JAAAIP010001194">
    <property type="protein sequence ID" value="KAG0309408.1"/>
    <property type="molecule type" value="Genomic_DNA"/>
</dbReference>
<proteinExistence type="predicted"/>
<feature type="region of interest" description="Disordered" evidence="1">
    <location>
        <begin position="334"/>
        <end position="383"/>
    </location>
</feature>
<organism evidence="2 3">
    <name type="scientific">Dissophora globulifera</name>
    <dbReference type="NCBI Taxonomy" id="979702"/>
    <lineage>
        <taxon>Eukaryota</taxon>
        <taxon>Fungi</taxon>
        <taxon>Fungi incertae sedis</taxon>
        <taxon>Mucoromycota</taxon>
        <taxon>Mortierellomycotina</taxon>
        <taxon>Mortierellomycetes</taxon>
        <taxon>Mortierellales</taxon>
        <taxon>Mortierellaceae</taxon>
        <taxon>Dissophora</taxon>
    </lineage>
</organism>
<feature type="compositionally biased region" description="Acidic residues" evidence="1">
    <location>
        <begin position="363"/>
        <end position="372"/>
    </location>
</feature>
<dbReference type="AlphaFoldDB" id="A0A9P6R3T8"/>
<evidence type="ECO:0000256" key="1">
    <source>
        <dbReference type="SAM" id="MobiDB-lite"/>
    </source>
</evidence>
<protein>
    <submittedName>
        <fullName evidence="2">Uncharacterized protein</fullName>
    </submittedName>
</protein>
<feature type="compositionally biased region" description="Low complexity" evidence="1">
    <location>
        <begin position="215"/>
        <end position="225"/>
    </location>
</feature>
<reference evidence="2" key="1">
    <citation type="journal article" date="2020" name="Fungal Divers.">
        <title>Resolving the Mortierellaceae phylogeny through synthesis of multi-gene phylogenetics and phylogenomics.</title>
        <authorList>
            <person name="Vandepol N."/>
            <person name="Liber J."/>
            <person name="Desiro A."/>
            <person name="Na H."/>
            <person name="Kennedy M."/>
            <person name="Barry K."/>
            <person name="Grigoriev I.V."/>
            <person name="Miller A.N."/>
            <person name="O'Donnell K."/>
            <person name="Stajich J.E."/>
            <person name="Bonito G."/>
        </authorList>
    </citation>
    <scope>NUCLEOTIDE SEQUENCE</scope>
    <source>
        <strain evidence="2">REB-010B</strain>
    </source>
</reference>
<feature type="region of interest" description="Disordered" evidence="1">
    <location>
        <begin position="290"/>
        <end position="316"/>
    </location>
</feature>
<gene>
    <name evidence="2" type="ORF">BGZ99_000862</name>
</gene>